<dbReference type="PANTHER" id="PTHR21716:SF53">
    <property type="entry name" value="PERMEASE PERM-RELATED"/>
    <property type="match status" value="1"/>
</dbReference>
<evidence type="ECO:0000256" key="5">
    <source>
        <dbReference type="ARBA" id="ARBA00022692"/>
    </source>
</evidence>
<sequence>MQRSPDVFTRTTRLVAWVLVAALVLWLLYRLRFVLLLLVAAGWVAYAIAPLVHVFSGRKRQFRPLGIAFAYLTVIGALIIVGVVAVGPAVSDARRLATNLPEYAQHLQQWSTGAAAKYLALLPADTRPLFDQLVREASDRLRDLGQSLAQRTLAFVFSLSTLLGAGALALVISILLLTDTDYLKEAAFRLIPRAYHRDATALLEEMNGALSGLVRGQIVVGMAVGLTLWIGLGLLHVQYAALLATFTGIAQLVPDIGAVVGLIAGVTLAAFQGARAAVETAVLFLVVYQLAARVLGPWVFSRAVHMHSLIIILVTVSGAVLAGIVGALLAVPFAAVAKVLLDFAYRRLSPRFGLSSTPES</sequence>
<evidence type="ECO:0000256" key="7">
    <source>
        <dbReference type="ARBA" id="ARBA00023136"/>
    </source>
</evidence>
<dbReference type="EMBL" id="VBAJ01000224">
    <property type="protein sequence ID" value="TMJ06632.1"/>
    <property type="molecule type" value="Genomic_DNA"/>
</dbReference>
<dbReference type="Proteomes" id="UP000318661">
    <property type="component" value="Unassembled WGS sequence"/>
</dbReference>
<keyword evidence="3" id="KW-0813">Transport</keyword>
<feature type="transmembrane region" description="Helical" evidence="8">
    <location>
        <begin position="67"/>
        <end position="90"/>
    </location>
</feature>
<dbReference type="GO" id="GO:0005886">
    <property type="term" value="C:plasma membrane"/>
    <property type="evidence" value="ECO:0007669"/>
    <property type="project" value="UniProtKB-SubCell"/>
</dbReference>
<dbReference type="PANTHER" id="PTHR21716">
    <property type="entry name" value="TRANSMEMBRANE PROTEIN"/>
    <property type="match status" value="1"/>
</dbReference>
<keyword evidence="5 8" id="KW-0812">Transmembrane</keyword>
<accession>A0A537LFC7</accession>
<evidence type="ECO:0000256" key="2">
    <source>
        <dbReference type="ARBA" id="ARBA00009773"/>
    </source>
</evidence>
<dbReference type="AlphaFoldDB" id="A0A537LFC7"/>
<comment type="subcellular location">
    <subcellularLocation>
        <location evidence="1">Cell membrane</location>
        <topology evidence="1">Multi-pass membrane protein</topology>
    </subcellularLocation>
</comment>
<evidence type="ECO:0000256" key="6">
    <source>
        <dbReference type="ARBA" id="ARBA00022989"/>
    </source>
</evidence>
<evidence type="ECO:0000313" key="10">
    <source>
        <dbReference type="Proteomes" id="UP000318661"/>
    </source>
</evidence>
<organism evidence="9 10">
    <name type="scientific">Candidatus Segetimicrobium genomatis</name>
    <dbReference type="NCBI Taxonomy" id="2569760"/>
    <lineage>
        <taxon>Bacteria</taxon>
        <taxon>Bacillati</taxon>
        <taxon>Candidatus Sysuimicrobiota</taxon>
        <taxon>Candidatus Sysuimicrobiia</taxon>
        <taxon>Candidatus Sysuimicrobiales</taxon>
        <taxon>Candidatus Segetimicrobiaceae</taxon>
        <taxon>Candidatus Segetimicrobium</taxon>
    </lineage>
</organism>
<dbReference type="Pfam" id="PF01594">
    <property type="entry name" value="AI-2E_transport"/>
    <property type="match status" value="1"/>
</dbReference>
<dbReference type="GO" id="GO:0055085">
    <property type="term" value="P:transmembrane transport"/>
    <property type="evidence" value="ECO:0007669"/>
    <property type="project" value="TreeGrafter"/>
</dbReference>
<proteinExistence type="inferred from homology"/>
<keyword evidence="4" id="KW-1003">Cell membrane</keyword>
<feature type="transmembrane region" description="Helical" evidence="8">
    <location>
        <begin position="153"/>
        <end position="177"/>
    </location>
</feature>
<feature type="transmembrane region" description="Helical" evidence="8">
    <location>
        <begin position="218"/>
        <end position="237"/>
    </location>
</feature>
<feature type="transmembrane region" description="Helical" evidence="8">
    <location>
        <begin position="308"/>
        <end position="341"/>
    </location>
</feature>
<evidence type="ECO:0000313" key="9">
    <source>
        <dbReference type="EMBL" id="TMJ06632.1"/>
    </source>
</evidence>
<keyword evidence="6 8" id="KW-1133">Transmembrane helix</keyword>
<feature type="transmembrane region" description="Helical" evidence="8">
    <location>
        <begin position="12"/>
        <end position="29"/>
    </location>
</feature>
<keyword evidence="7 8" id="KW-0472">Membrane</keyword>
<evidence type="ECO:0000256" key="3">
    <source>
        <dbReference type="ARBA" id="ARBA00022448"/>
    </source>
</evidence>
<feature type="transmembrane region" description="Helical" evidence="8">
    <location>
        <begin position="249"/>
        <end position="271"/>
    </location>
</feature>
<feature type="transmembrane region" description="Helical" evidence="8">
    <location>
        <begin position="35"/>
        <end position="55"/>
    </location>
</feature>
<comment type="caution">
    <text evidence="9">The sequence shown here is derived from an EMBL/GenBank/DDBJ whole genome shotgun (WGS) entry which is preliminary data.</text>
</comment>
<feature type="transmembrane region" description="Helical" evidence="8">
    <location>
        <begin position="278"/>
        <end position="296"/>
    </location>
</feature>
<dbReference type="InterPro" id="IPR002549">
    <property type="entry name" value="AI-2E-like"/>
</dbReference>
<comment type="similarity">
    <text evidence="2">Belongs to the autoinducer-2 exporter (AI-2E) (TC 2.A.86) family.</text>
</comment>
<reference evidence="9 10" key="1">
    <citation type="journal article" date="2019" name="Nat. Microbiol.">
        <title>Mediterranean grassland soil C-N compound turnover is dependent on rainfall and depth, and is mediated by genomically divergent microorganisms.</title>
        <authorList>
            <person name="Diamond S."/>
            <person name="Andeer P.F."/>
            <person name="Li Z."/>
            <person name="Crits-Christoph A."/>
            <person name="Burstein D."/>
            <person name="Anantharaman K."/>
            <person name="Lane K.R."/>
            <person name="Thomas B.C."/>
            <person name="Pan C."/>
            <person name="Northen T.R."/>
            <person name="Banfield J.F."/>
        </authorList>
    </citation>
    <scope>NUCLEOTIDE SEQUENCE [LARGE SCALE GENOMIC DNA]</scope>
    <source>
        <strain evidence="9">NP_2</strain>
    </source>
</reference>
<name>A0A537LFC7_9BACT</name>
<gene>
    <name evidence="9" type="ORF">E6G99_08655</name>
</gene>
<evidence type="ECO:0000256" key="8">
    <source>
        <dbReference type="SAM" id="Phobius"/>
    </source>
</evidence>
<protein>
    <submittedName>
        <fullName evidence="9">AI-2E family transporter</fullName>
    </submittedName>
</protein>
<evidence type="ECO:0000256" key="1">
    <source>
        <dbReference type="ARBA" id="ARBA00004651"/>
    </source>
</evidence>
<evidence type="ECO:0000256" key="4">
    <source>
        <dbReference type="ARBA" id="ARBA00022475"/>
    </source>
</evidence>